<feature type="domain" description="PilZ" evidence="1">
    <location>
        <begin position="117"/>
        <end position="224"/>
    </location>
</feature>
<feature type="domain" description="Type III secretion system flagellar brake protein YcgR PilZN" evidence="2">
    <location>
        <begin position="19"/>
        <end position="108"/>
    </location>
</feature>
<name>A0A4S4BTU5_9BACL</name>
<dbReference type="GO" id="GO:0016740">
    <property type="term" value="F:transferase activity"/>
    <property type="evidence" value="ECO:0007669"/>
    <property type="project" value="UniProtKB-KW"/>
</dbReference>
<dbReference type="OrthoDB" id="1951449at2"/>
<organism evidence="3 4">
    <name type="scientific">Cohnella fermenti</name>
    <dbReference type="NCBI Taxonomy" id="2565925"/>
    <lineage>
        <taxon>Bacteria</taxon>
        <taxon>Bacillati</taxon>
        <taxon>Bacillota</taxon>
        <taxon>Bacilli</taxon>
        <taxon>Bacillales</taxon>
        <taxon>Paenibacillaceae</taxon>
        <taxon>Cohnella</taxon>
    </lineage>
</organism>
<evidence type="ECO:0000259" key="2">
    <source>
        <dbReference type="Pfam" id="PF12945"/>
    </source>
</evidence>
<keyword evidence="3" id="KW-0808">Transferase</keyword>
<comment type="caution">
    <text evidence="3">The sequence shown here is derived from an EMBL/GenBank/DDBJ whole genome shotgun (WGS) entry which is preliminary data.</text>
</comment>
<dbReference type="InterPro" id="IPR009926">
    <property type="entry name" value="T3SS_YcgR_PilZN"/>
</dbReference>
<dbReference type="Pfam" id="PF12945">
    <property type="entry name" value="PilZNR"/>
    <property type="match status" value="1"/>
</dbReference>
<dbReference type="AlphaFoldDB" id="A0A4S4BTU5"/>
<dbReference type="GO" id="GO:0035438">
    <property type="term" value="F:cyclic-di-GMP binding"/>
    <property type="evidence" value="ECO:0007669"/>
    <property type="project" value="InterPro"/>
</dbReference>
<evidence type="ECO:0000259" key="1">
    <source>
        <dbReference type="Pfam" id="PF07238"/>
    </source>
</evidence>
<evidence type="ECO:0000313" key="3">
    <source>
        <dbReference type="EMBL" id="THF78349.1"/>
    </source>
</evidence>
<dbReference type="Proteomes" id="UP000310636">
    <property type="component" value="Unassembled WGS sequence"/>
</dbReference>
<sequence length="232" mass="26944">MRIRMEDAARVGGFRVLPKVNQTMFLQISGEAGQDQAPTYRSRIADLTAESIFIEIPMNEETKRYYRTQPGEQMTASYYTADGVKHQFTTVVRGIAKDVVTLIEIRMPHPDEISKEQRRSFLRVETELEIAVRLGEKVRFTALTADVGGGGISFRCERKWPIVKGMKLNCWLLVPFRTNTVTHAQFIGEVVRVNEVEPKHYMVMMRFDDIQDSEQQKVIRYCFERQLDMRKD</sequence>
<dbReference type="InterPro" id="IPR009875">
    <property type="entry name" value="PilZ_domain"/>
</dbReference>
<dbReference type="Pfam" id="PF07238">
    <property type="entry name" value="PilZ"/>
    <property type="match status" value="1"/>
</dbReference>
<gene>
    <name evidence="3" type="ORF">E6C55_14110</name>
</gene>
<reference evidence="3 4" key="1">
    <citation type="submission" date="2019-04" db="EMBL/GenBank/DDBJ databases">
        <title>Cohnella sp. nov. isolated from preserved vegetables.</title>
        <authorList>
            <person name="Lin S.-Y."/>
            <person name="Hung M.-H."/>
            <person name="Young C.-C."/>
        </authorList>
    </citation>
    <scope>NUCLEOTIDE SEQUENCE [LARGE SCALE GENOMIC DNA]</scope>
    <source>
        <strain evidence="3 4">CC-MHH1044</strain>
    </source>
</reference>
<protein>
    <submittedName>
        <fullName evidence="3">Glycosyl transferase</fullName>
    </submittedName>
</protein>
<evidence type="ECO:0000313" key="4">
    <source>
        <dbReference type="Proteomes" id="UP000310636"/>
    </source>
</evidence>
<dbReference type="EMBL" id="SSOB01000016">
    <property type="protein sequence ID" value="THF78349.1"/>
    <property type="molecule type" value="Genomic_DNA"/>
</dbReference>
<proteinExistence type="predicted"/>
<dbReference type="Gene3D" id="2.40.10.220">
    <property type="entry name" value="predicted glycosyltransferase like domains"/>
    <property type="match status" value="1"/>
</dbReference>
<accession>A0A4S4BTU5</accession>
<keyword evidence="4" id="KW-1185">Reference proteome</keyword>